<comment type="caution">
    <text evidence="2">The sequence shown here is derived from an EMBL/GenBank/DDBJ whole genome shotgun (WGS) entry which is preliminary data.</text>
</comment>
<sequence>MMVADTQTVVRLPREYAQRTALRGGNPYRAKAYSRAADSLSALAVPLHVLIGEDRLTEIPGVGEAIADIITKLHRNGTHPSLEKPP</sequence>
<dbReference type="Pfam" id="PF14716">
    <property type="entry name" value="HHH_8"/>
    <property type="match status" value="1"/>
</dbReference>
<proteinExistence type="predicted"/>
<dbReference type="SUPFAM" id="SSF47802">
    <property type="entry name" value="DNA polymerase beta, N-terminal domain-like"/>
    <property type="match status" value="1"/>
</dbReference>
<dbReference type="InterPro" id="IPR027421">
    <property type="entry name" value="DNA_pol_lamdba_lyase_dom_sf"/>
</dbReference>
<dbReference type="InterPro" id="IPR010996">
    <property type="entry name" value="HHH_MUS81"/>
</dbReference>
<organism evidence="2 3">
    <name type="scientific">Bradyrhizobium jicamae</name>
    <dbReference type="NCBI Taxonomy" id="280332"/>
    <lineage>
        <taxon>Bacteria</taxon>
        <taxon>Pseudomonadati</taxon>
        <taxon>Pseudomonadota</taxon>
        <taxon>Alphaproteobacteria</taxon>
        <taxon>Hyphomicrobiales</taxon>
        <taxon>Nitrobacteraceae</taxon>
        <taxon>Bradyrhizobium</taxon>
    </lineage>
</organism>
<reference evidence="2 3" key="1">
    <citation type="submission" date="2014-03" db="EMBL/GenBank/DDBJ databases">
        <title>Bradyrhizobium valentinum sp. nov., isolated from effective nodules of Lupinus mariae-josephae, a lupine endemic of basic-lime soils in Eastern Spain.</title>
        <authorList>
            <person name="Duran D."/>
            <person name="Rey L."/>
            <person name="Navarro A."/>
            <person name="Busquets A."/>
            <person name="Imperial J."/>
            <person name="Ruiz-Argueso T."/>
        </authorList>
    </citation>
    <scope>NUCLEOTIDE SEQUENCE [LARGE SCALE GENOMIC DNA]</scope>
    <source>
        <strain evidence="2 3">PAC68</strain>
    </source>
</reference>
<dbReference type="Gene3D" id="1.10.150.110">
    <property type="entry name" value="DNA polymerase beta, N-terminal domain-like"/>
    <property type="match status" value="1"/>
</dbReference>
<evidence type="ECO:0000313" key="2">
    <source>
        <dbReference type="EMBL" id="KRR14862.1"/>
    </source>
</evidence>
<dbReference type="RefSeq" id="WP_057833722.1">
    <property type="nucleotide sequence ID" value="NZ_LLXZ01000010.1"/>
</dbReference>
<name>A0A0R3M5E5_9BRAD</name>
<protein>
    <recommendedName>
        <fullName evidence="1">Crossover junction endonuclease MUS81-like HHH domain-containing protein</fullName>
    </recommendedName>
</protein>
<evidence type="ECO:0000313" key="3">
    <source>
        <dbReference type="Proteomes" id="UP000050863"/>
    </source>
</evidence>
<gene>
    <name evidence="2" type="ORF">CQ12_28790</name>
</gene>
<dbReference type="STRING" id="280332.CQ12_28790"/>
<feature type="domain" description="Crossover junction endonuclease MUS81-like HHH" evidence="1">
    <location>
        <begin position="14"/>
        <end position="78"/>
    </location>
</feature>
<keyword evidence="3" id="KW-1185">Reference proteome</keyword>
<dbReference type="EMBL" id="LLXZ01000010">
    <property type="protein sequence ID" value="KRR14862.1"/>
    <property type="molecule type" value="Genomic_DNA"/>
</dbReference>
<accession>A0A0R3M5E5</accession>
<evidence type="ECO:0000259" key="1">
    <source>
        <dbReference type="Pfam" id="PF14716"/>
    </source>
</evidence>
<dbReference type="Proteomes" id="UP000050863">
    <property type="component" value="Unassembled WGS sequence"/>
</dbReference>
<dbReference type="AlphaFoldDB" id="A0A0R3M5E5"/>